<evidence type="ECO:0000259" key="8">
    <source>
        <dbReference type="PROSITE" id="PS50011"/>
    </source>
</evidence>
<evidence type="ECO:0000313" key="10">
    <source>
        <dbReference type="Proteomes" id="UP001162131"/>
    </source>
</evidence>
<comment type="similarity">
    <text evidence="7">Belongs to the protein kinase superfamily.</text>
</comment>
<organism evidence="9 10">
    <name type="scientific">Blepharisma stoltei</name>
    <dbReference type="NCBI Taxonomy" id="1481888"/>
    <lineage>
        <taxon>Eukaryota</taxon>
        <taxon>Sar</taxon>
        <taxon>Alveolata</taxon>
        <taxon>Ciliophora</taxon>
        <taxon>Postciliodesmatophora</taxon>
        <taxon>Heterotrichea</taxon>
        <taxon>Heterotrichida</taxon>
        <taxon>Blepharismidae</taxon>
        <taxon>Blepharisma</taxon>
    </lineage>
</organism>
<feature type="domain" description="Protein kinase" evidence="8">
    <location>
        <begin position="192"/>
        <end position="444"/>
    </location>
</feature>
<dbReference type="AlphaFoldDB" id="A0AAU9JP16"/>
<sequence length="482" mass="55837">MIFNQNQLEDQYGRTPSNASTLEAFREEDSEVMEKCPEDRPLSFSGEVYCISDLQIEDKIVFLVLDTREGIFKHYSSRIQYMDEEPPDISFPIREIQNVRNTVNSSIEGKFFFVIETPENSLEYYCQYLDMTVEWTNRVREAVDFFHMLSNHRSREEEELKEARNTLMGKRFKRHEEELLGEENPQLSLQSFEVLEDIGTGSFGKVCKVLKKSTNEIFALKSLNKNTLKIKKQEKYARAECKILKNIRHPFIVPLYSVFQSPKCIFMVLEFCQFGDFSRLLSVMKQLKDQQAKFYIAEVILAIEYLHSLNIVYRDLKPSNLLIDSQGHIKLSDFGLAKQNVTEDNPAMSFCGSPAYLAPEMIARAGAGKPADIYCIGANLYEMLTGQPPFYTEDVMVLYKRIANARIRFPNDISESAKDLIQQMMKRIPEERPTVSQLKRHKYFKGINWDHLLLKKIKPPLSSEELTYLLAAESSIEPSCDE</sequence>
<dbReference type="InterPro" id="IPR011009">
    <property type="entry name" value="Kinase-like_dom_sf"/>
</dbReference>
<dbReference type="PANTHER" id="PTHR24353:SF139">
    <property type="match status" value="1"/>
</dbReference>
<evidence type="ECO:0000256" key="2">
    <source>
        <dbReference type="ARBA" id="ARBA00022679"/>
    </source>
</evidence>
<reference evidence="9" key="1">
    <citation type="submission" date="2021-09" db="EMBL/GenBank/DDBJ databases">
        <authorList>
            <consortium name="AG Swart"/>
            <person name="Singh M."/>
            <person name="Singh A."/>
            <person name="Seah K."/>
            <person name="Emmerich C."/>
        </authorList>
    </citation>
    <scope>NUCLEOTIDE SEQUENCE</scope>
    <source>
        <strain evidence="9">ATCC30299</strain>
    </source>
</reference>
<evidence type="ECO:0000256" key="5">
    <source>
        <dbReference type="ARBA" id="ARBA00022840"/>
    </source>
</evidence>
<dbReference type="InterPro" id="IPR045270">
    <property type="entry name" value="STKc_AGC"/>
</dbReference>
<dbReference type="Proteomes" id="UP001162131">
    <property type="component" value="Unassembled WGS sequence"/>
</dbReference>
<keyword evidence="5 6" id="KW-0067">ATP-binding</keyword>
<evidence type="ECO:0000313" key="9">
    <source>
        <dbReference type="EMBL" id="CAG9326854.1"/>
    </source>
</evidence>
<keyword evidence="2" id="KW-0808">Transferase</keyword>
<dbReference type="FunFam" id="3.30.200.20:FF:000042">
    <property type="entry name" value="Aurora kinase A"/>
    <property type="match status" value="1"/>
</dbReference>
<dbReference type="PROSITE" id="PS50011">
    <property type="entry name" value="PROTEIN_KINASE_DOM"/>
    <property type="match status" value="1"/>
</dbReference>
<evidence type="ECO:0000256" key="4">
    <source>
        <dbReference type="ARBA" id="ARBA00022777"/>
    </source>
</evidence>
<dbReference type="FunFam" id="1.10.510.10:FF:000210">
    <property type="entry name" value="Non-specific serine/threonine protein kinase"/>
    <property type="match status" value="1"/>
</dbReference>
<feature type="binding site" evidence="6">
    <location>
        <position position="221"/>
    </location>
    <ligand>
        <name>ATP</name>
        <dbReference type="ChEBI" id="CHEBI:30616"/>
    </ligand>
</feature>
<keyword evidence="4" id="KW-0418">Kinase</keyword>
<dbReference type="Gene3D" id="3.30.200.20">
    <property type="entry name" value="Phosphorylase Kinase, domain 1"/>
    <property type="match status" value="1"/>
</dbReference>
<keyword evidence="1 7" id="KW-0723">Serine/threonine-protein kinase</keyword>
<dbReference type="PROSITE" id="PS00108">
    <property type="entry name" value="PROTEIN_KINASE_ST"/>
    <property type="match status" value="1"/>
</dbReference>
<name>A0AAU9JP16_9CILI</name>
<dbReference type="GO" id="GO:0005952">
    <property type="term" value="C:cAMP-dependent protein kinase complex"/>
    <property type="evidence" value="ECO:0007669"/>
    <property type="project" value="TreeGrafter"/>
</dbReference>
<evidence type="ECO:0000256" key="7">
    <source>
        <dbReference type="RuleBase" id="RU000304"/>
    </source>
</evidence>
<keyword evidence="3 6" id="KW-0547">Nucleotide-binding</keyword>
<dbReference type="Pfam" id="PF00069">
    <property type="entry name" value="Pkinase"/>
    <property type="match status" value="1"/>
</dbReference>
<dbReference type="InterPro" id="IPR008271">
    <property type="entry name" value="Ser/Thr_kinase_AS"/>
</dbReference>
<dbReference type="Gene3D" id="1.10.510.10">
    <property type="entry name" value="Transferase(Phosphotransferase) domain 1"/>
    <property type="match status" value="1"/>
</dbReference>
<dbReference type="SMART" id="SM00220">
    <property type="entry name" value="S_TKc"/>
    <property type="match status" value="1"/>
</dbReference>
<dbReference type="InterPro" id="IPR000719">
    <property type="entry name" value="Prot_kinase_dom"/>
</dbReference>
<accession>A0AAU9JP16</accession>
<evidence type="ECO:0000256" key="3">
    <source>
        <dbReference type="ARBA" id="ARBA00022741"/>
    </source>
</evidence>
<dbReference type="PROSITE" id="PS00107">
    <property type="entry name" value="PROTEIN_KINASE_ATP"/>
    <property type="match status" value="1"/>
</dbReference>
<evidence type="ECO:0000256" key="6">
    <source>
        <dbReference type="PROSITE-ProRule" id="PRU10141"/>
    </source>
</evidence>
<dbReference type="EMBL" id="CAJZBQ010000041">
    <property type="protein sequence ID" value="CAG9326854.1"/>
    <property type="molecule type" value="Genomic_DNA"/>
</dbReference>
<dbReference type="CDD" id="cd05123">
    <property type="entry name" value="STKc_AGC"/>
    <property type="match status" value="1"/>
</dbReference>
<protein>
    <recommendedName>
        <fullName evidence="8">Protein kinase domain-containing protein</fullName>
    </recommendedName>
</protein>
<dbReference type="PANTHER" id="PTHR24353">
    <property type="entry name" value="CYCLIC NUCLEOTIDE-DEPENDENT PROTEIN KINASE"/>
    <property type="match status" value="1"/>
</dbReference>
<keyword evidence="10" id="KW-1185">Reference proteome</keyword>
<dbReference type="InterPro" id="IPR017441">
    <property type="entry name" value="Protein_kinase_ATP_BS"/>
</dbReference>
<evidence type="ECO:0000256" key="1">
    <source>
        <dbReference type="ARBA" id="ARBA00022527"/>
    </source>
</evidence>
<dbReference type="GO" id="GO:0005524">
    <property type="term" value="F:ATP binding"/>
    <property type="evidence" value="ECO:0007669"/>
    <property type="project" value="UniProtKB-UniRule"/>
</dbReference>
<dbReference type="SUPFAM" id="SSF56112">
    <property type="entry name" value="Protein kinase-like (PK-like)"/>
    <property type="match status" value="1"/>
</dbReference>
<gene>
    <name evidence="9" type="ORF">BSTOLATCC_MIC42116</name>
</gene>
<proteinExistence type="inferred from homology"/>
<comment type="caution">
    <text evidence="9">The sequence shown here is derived from an EMBL/GenBank/DDBJ whole genome shotgun (WGS) entry which is preliminary data.</text>
</comment>
<dbReference type="GO" id="GO:0004691">
    <property type="term" value="F:cAMP-dependent protein kinase activity"/>
    <property type="evidence" value="ECO:0007669"/>
    <property type="project" value="TreeGrafter"/>
</dbReference>